<evidence type="ECO:0000313" key="2">
    <source>
        <dbReference type="EMBL" id="WVO24058.1"/>
    </source>
</evidence>
<proteinExistence type="predicted"/>
<dbReference type="GeneID" id="89992189"/>
<feature type="region of interest" description="Disordered" evidence="1">
    <location>
        <begin position="276"/>
        <end position="300"/>
    </location>
</feature>
<feature type="region of interest" description="Disordered" evidence="1">
    <location>
        <begin position="31"/>
        <end position="57"/>
    </location>
</feature>
<dbReference type="RefSeq" id="XP_064723297.1">
    <property type="nucleotide sequence ID" value="XM_064867225.1"/>
</dbReference>
<organism evidence="2 3">
    <name type="scientific">Cryptococcus decagattii</name>
    <dbReference type="NCBI Taxonomy" id="1859122"/>
    <lineage>
        <taxon>Eukaryota</taxon>
        <taxon>Fungi</taxon>
        <taxon>Dikarya</taxon>
        <taxon>Basidiomycota</taxon>
        <taxon>Agaricomycotina</taxon>
        <taxon>Tremellomycetes</taxon>
        <taxon>Tremellales</taxon>
        <taxon>Cryptococcaceae</taxon>
        <taxon>Cryptococcus</taxon>
        <taxon>Cryptococcus gattii species complex</taxon>
    </lineage>
</organism>
<evidence type="ECO:0000256" key="1">
    <source>
        <dbReference type="SAM" id="MobiDB-lite"/>
    </source>
</evidence>
<gene>
    <name evidence="2" type="ORF">IAS62_005419</name>
</gene>
<dbReference type="Proteomes" id="UP001432216">
    <property type="component" value="Chromosome 9"/>
</dbReference>
<accession>A0ABZ2AZX5</accession>
<evidence type="ECO:0000313" key="3">
    <source>
        <dbReference type="Proteomes" id="UP001432216"/>
    </source>
</evidence>
<sequence length="455" mass="50456">MPPPLISQSIRRTPTQIRTLCSSPVPCFAFPPRPIPSQRQQEPDIPSAESSAAAQRREDITRMAVEKVKGIYRQEKMYRASAKGKEKARPENPSSFPPIISRLLSARLYRLATLHLLSTPSLAADEKLVTAMRDHMFMNGADNLGRRLDRGLERWKREKGDAVKFSPGLKRLKREVGEGRELSPERPYPPLPITNTFLSNLLRKPCSHPTHSHLALPLPLSLPPPSPNLLQVEHLLNLINHLEQEGFQADRETAVLIFACWLRCVCTRVKVPPKALQGTEHPSGLVNPSDTKHLSVPPSYARPGSVPDSTYFSDSDSEPIPPPPTRHQILTLFQTLHPHLTSSSRTLLEATREEKEWEWDKVVRPFGKAFINSLRAVGSAPPASVSLSAWKEAGSSGSGSGSGVGLGVGFKMGHGSHGVHGSNKRGWDREVKEIGVVQRWMKMRKKQLLGDDSVI</sequence>
<dbReference type="EMBL" id="CP143814">
    <property type="protein sequence ID" value="WVO24058.1"/>
    <property type="molecule type" value="Genomic_DNA"/>
</dbReference>
<keyword evidence="3" id="KW-1185">Reference proteome</keyword>
<name>A0ABZ2AZX5_9TREE</name>
<protein>
    <submittedName>
        <fullName evidence="2">Uncharacterized protein</fullName>
    </submittedName>
</protein>
<reference evidence="2 3" key="1">
    <citation type="submission" date="2024-01" db="EMBL/GenBank/DDBJ databases">
        <title>Comparative genomics of Cryptococcus and Kwoniella reveals pathogenesis evolution and contrasting modes of karyotype evolution via chromosome fusion or intercentromeric recombination.</title>
        <authorList>
            <person name="Coelho M.A."/>
            <person name="David-Palma M."/>
            <person name="Shea T."/>
            <person name="Bowers K."/>
            <person name="McGinley-Smith S."/>
            <person name="Mohammad A.W."/>
            <person name="Gnirke A."/>
            <person name="Yurkov A.M."/>
            <person name="Nowrousian M."/>
            <person name="Sun S."/>
            <person name="Cuomo C.A."/>
            <person name="Heitman J."/>
        </authorList>
    </citation>
    <scope>NUCLEOTIDE SEQUENCE [LARGE SCALE GENOMIC DNA]</scope>
    <source>
        <strain evidence="2 3">7685027</strain>
    </source>
</reference>